<evidence type="ECO:0000313" key="1">
    <source>
        <dbReference type="EMBL" id="SHM43807.1"/>
    </source>
</evidence>
<organism evidence="1 2">
    <name type="scientific">Streptomyces yunnanensis</name>
    <dbReference type="NCBI Taxonomy" id="156453"/>
    <lineage>
        <taxon>Bacteria</taxon>
        <taxon>Bacillati</taxon>
        <taxon>Actinomycetota</taxon>
        <taxon>Actinomycetes</taxon>
        <taxon>Kitasatosporales</taxon>
        <taxon>Streptomycetaceae</taxon>
        <taxon>Streptomyces</taxon>
    </lineage>
</organism>
<gene>
    <name evidence="1" type="ORF">SAMN05216268_11115</name>
</gene>
<protein>
    <submittedName>
        <fullName evidence="1">Uncharacterized protein</fullName>
    </submittedName>
</protein>
<dbReference type="AlphaFoldDB" id="A0A9X8QVG4"/>
<accession>A0A9X8QVG4</accession>
<dbReference type="Proteomes" id="UP000184388">
    <property type="component" value="Unassembled WGS sequence"/>
</dbReference>
<comment type="caution">
    <text evidence="1">The sequence shown here is derived from an EMBL/GenBank/DDBJ whole genome shotgun (WGS) entry which is preliminary data.</text>
</comment>
<evidence type="ECO:0000313" key="2">
    <source>
        <dbReference type="Proteomes" id="UP000184388"/>
    </source>
</evidence>
<sequence length="74" mass="8931">MQTWDRLTRPVLAVRVRSRWERCPIISVQLYRDGHVAVQVDIHLDSDTVYQARTYRWDPRAMYILRRGDPPHEL</sequence>
<proteinExistence type="predicted"/>
<reference evidence="2" key="1">
    <citation type="submission" date="2016-11" db="EMBL/GenBank/DDBJ databases">
        <authorList>
            <person name="Jaros S."/>
            <person name="Januszkiewicz K."/>
            <person name="Wedrychowicz H."/>
        </authorList>
    </citation>
    <scope>NUCLEOTIDE SEQUENCE [LARGE SCALE GENOMIC DNA]</scope>
    <source>
        <strain evidence="2">CGMCC 4.3555</strain>
    </source>
</reference>
<dbReference type="EMBL" id="FRBK01000011">
    <property type="protein sequence ID" value="SHM43807.1"/>
    <property type="molecule type" value="Genomic_DNA"/>
</dbReference>
<name>A0A9X8QVG4_9ACTN</name>